<keyword evidence="2" id="KW-1185">Reference proteome</keyword>
<dbReference type="EMBL" id="BMAT01003377">
    <property type="protein sequence ID" value="GFS24340.1"/>
    <property type="molecule type" value="Genomic_DNA"/>
</dbReference>
<organism evidence="1 2">
    <name type="scientific">Elysia marginata</name>
    <dbReference type="NCBI Taxonomy" id="1093978"/>
    <lineage>
        <taxon>Eukaryota</taxon>
        <taxon>Metazoa</taxon>
        <taxon>Spiralia</taxon>
        <taxon>Lophotrochozoa</taxon>
        <taxon>Mollusca</taxon>
        <taxon>Gastropoda</taxon>
        <taxon>Heterobranchia</taxon>
        <taxon>Euthyneura</taxon>
        <taxon>Panpulmonata</taxon>
        <taxon>Sacoglossa</taxon>
        <taxon>Placobranchoidea</taxon>
        <taxon>Plakobranchidae</taxon>
        <taxon>Elysia</taxon>
    </lineage>
</organism>
<dbReference type="GO" id="GO:0003964">
    <property type="term" value="F:RNA-directed DNA polymerase activity"/>
    <property type="evidence" value="ECO:0007669"/>
    <property type="project" value="UniProtKB-KW"/>
</dbReference>
<dbReference type="AlphaFoldDB" id="A0AAV4JPW7"/>
<keyword evidence="1" id="KW-0808">Transferase</keyword>
<gene>
    <name evidence="1" type="ORF">ElyMa_001661500</name>
</gene>
<accession>A0AAV4JPW7</accession>
<dbReference type="Proteomes" id="UP000762676">
    <property type="component" value="Unassembled WGS sequence"/>
</dbReference>
<reference evidence="1 2" key="1">
    <citation type="journal article" date="2021" name="Elife">
        <title>Chloroplast acquisition without the gene transfer in kleptoplastic sea slugs, Plakobranchus ocellatus.</title>
        <authorList>
            <person name="Maeda T."/>
            <person name="Takahashi S."/>
            <person name="Yoshida T."/>
            <person name="Shimamura S."/>
            <person name="Takaki Y."/>
            <person name="Nagai Y."/>
            <person name="Toyoda A."/>
            <person name="Suzuki Y."/>
            <person name="Arimoto A."/>
            <person name="Ishii H."/>
            <person name="Satoh N."/>
            <person name="Nishiyama T."/>
            <person name="Hasebe M."/>
            <person name="Maruyama T."/>
            <person name="Minagawa J."/>
            <person name="Obokata J."/>
            <person name="Shigenobu S."/>
        </authorList>
    </citation>
    <scope>NUCLEOTIDE SEQUENCE [LARGE SCALE GENOMIC DNA]</scope>
</reference>
<keyword evidence="1" id="KW-0548">Nucleotidyltransferase</keyword>
<keyword evidence="1" id="KW-0695">RNA-directed DNA polymerase</keyword>
<sequence length="104" mass="12182">MVQLFDERCQKRNPNSRARFCLLAIKRCGLQGKFKVWCLQFMLIPKLMWPLLVYDICCSTVELIEAQINNYLKKWLVVPPGLSEAAMYCRKAKVKLPMKSILEE</sequence>
<evidence type="ECO:0000313" key="1">
    <source>
        <dbReference type="EMBL" id="GFS24340.1"/>
    </source>
</evidence>
<evidence type="ECO:0000313" key="2">
    <source>
        <dbReference type="Proteomes" id="UP000762676"/>
    </source>
</evidence>
<proteinExistence type="predicted"/>
<name>A0AAV4JPW7_9GAST</name>
<comment type="caution">
    <text evidence="1">The sequence shown here is derived from an EMBL/GenBank/DDBJ whole genome shotgun (WGS) entry which is preliminary data.</text>
</comment>
<protein>
    <submittedName>
        <fullName evidence="1">Reverse transcriptase</fullName>
    </submittedName>
</protein>